<dbReference type="EMBL" id="RJJQ01000002">
    <property type="protein sequence ID" value="RNI24607.1"/>
    <property type="molecule type" value="Genomic_DNA"/>
</dbReference>
<dbReference type="InterPro" id="IPR036412">
    <property type="entry name" value="HAD-like_sf"/>
</dbReference>
<dbReference type="InterPro" id="IPR004446">
    <property type="entry name" value="Heptose_bisP_phosphatase"/>
</dbReference>
<evidence type="ECO:0000256" key="1">
    <source>
        <dbReference type="ARBA" id="ARBA00004496"/>
    </source>
</evidence>
<evidence type="ECO:0000256" key="4">
    <source>
        <dbReference type="ARBA" id="ARBA00022723"/>
    </source>
</evidence>
<dbReference type="InterPro" id="IPR023214">
    <property type="entry name" value="HAD_sf"/>
</dbReference>
<sequence>MPGVAIGTSRPCLGDAELLGQERGPIERPAGATGAPYDLVLVDRDGTLNVRRDGYVTDPDDLVLLPGAGAAVAAANRAGCCVVLVTNQRGLATGALRADQLRAVHRRLIAELGRYDAHLDGIQVCPHAAGTCRCRKPRGGLVREALRRASWAAWSRTVLLGDMPSDAAAAREAGTGSVLVDAAETPWRTVRRRLFEGRAPLV</sequence>
<protein>
    <recommendedName>
        <fullName evidence="7">D,D-heptose 1,7-bisphosphate phosphatase</fullName>
    </recommendedName>
</protein>
<dbReference type="RefSeq" id="WP_123269901.1">
    <property type="nucleotide sequence ID" value="NZ_RJJQ01000002.1"/>
</dbReference>
<keyword evidence="5 8" id="KW-0378">Hydrolase</keyword>
<dbReference type="Pfam" id="PF00702">
    <property type="entry name" value="Hydrolase"/>
    <property type="match status" value="1"/>
</dbReference>
<dbReference type="SUPFAM" id="SSF56784">
    <property type="entry name" value="HAD-like"/>
    <property type="match status" value="1"/>
</dbReference>
<keyword evidence="3" id="KW-0963">Cytoplasm</keyword>
<dbReference type="InterPro" id="IPR006549">
    <property type="entry name" value="HAD-SF_hydro_IIIA"/>
</dbReference>
<evidence type="ECO:0000256" key="5">
    <source>
        <dbReference type="ARBA" id="ARBA00022801"/>
    </source>
</evidence>
<evidence type="ECO:0000313" key="9">
    <source>
        <dbReference type="Proteomes" id="UP000271678"/>
    </source>
</evidence>
<dbReference type="GO" id="GO:0016791">
    <property type="term" value="F:phosphatase activity"/>
    <property type="evidence" value="ECO:0007669"/>
    <property type="project" value="InterPro"/>
</dbReference>
<dbReference type="GO" id="GO:0005737">
    <property type="term" value="C:cytoplasm"/>
    <property type="evidence" value="ECO:0007669"/>
    <property type="project" value="UniProtKB-SubCell"/>
</dbReference>
<comment type="caution">
    <text evidence="8">The sequence shown here is derived from an EMBL/GenBank/DDBJ whole genome shotgun (WGS) entry which is preliminary data.</text>
</comment>
<comment type="subcellular location">
    <subcellularLocation>
        <location evidence="1">Cytoplasm</location>
    </subcellularLocation>
</comment>
<dbReference type="AlphaFoldDB" id="A0A3M9MHH9"/>
<dbReference type="Proteomes" id="UP000271678">
    <property type="component" value="Unassembled WGS sequence"/>
</dbReference>
<evidence type="ECO:0000313" key="8">
    <source>
        <dbReference type="EMBL" id="RNI24607.1"/>
    </source>
</evidence>
<dbReference type="NCBIfam" id="TIGR01662">
    <property type="entry name" value="HAD-SF-IIIA"/>
    <property type="match status" value="1"/>
</dbReference>
<evidence type="ECO:0000256" key="7">
    <source>
        <dbReference type="ARBA" id="ARBA00031828"/>
    </source>
</evidence>
<evidence type="ECO:0000256" key="6">
    <source>
        <dbReference type="ARBA" id="ARBA00023277"/>
    </source>
</evidence>
<dbReference type="PANTHER" id="PTHR42891:SF1">
    <property type="entry name" value="D-GLYCERO-BETA-D-MANNO-HEPTOSE-1,7-BISPHOSPHATE 7-PHOSPHATASE"/>
    <property type="match status" value="1"/>
</dbReference>
<evidence type="ECO:0000256" key="2">
    <source>
        <dbReference type="ARBA" id="ARBA00005628"/>
    </source>
</evidence>
<evidence type="ECO:0000256" key="3">
    <source>
        <dbReference type="ARBA" id="ARBA00022490"/>
    </source>
</evidence>
<gene>
    <name evidence="8" type="ORF">EFY87_02510</name>
</gene>
<keyword evidence="6" id="KW-0119">Carbohydrate metabolism</keyword>
<dbReference type="GO" id="GO:0005975">
    <property type="term" value="P:carbohydrate metabolic process"/>
    <property type="evidence" value="ECO:0007669"/>
    <property type="project" value="InterPro"/>
</dbReference>
<dbReference type="PANTHER" id="PTHR42891">
    <property type="entry name" value="D-GLYCERO-BETA-D-MANNO-HEPTOSE-1,7-BISPHOSPHATE 7-PHOSPHATASE"/>
    <property type="match status" value="1"/>
</dbReference>
<organism evidence="8 9">
    <name type="scientific">Flexivirga caeni</name>
    <dbReference type="NCBI Taxonomy" id="2294115"/>
    <lineage>
        <taxon>Bacteria</taxon>
        <taxon>Bacillati</taxon>
        <taxon>Actinomycetota</taxon>
        <taxon>Actinomycetes</taxon>
        <taxon>Micrococcales</taxon>
        <taxon>Dermacoccaceae</taxon>
        <taxon>Flexivirga</taxon>
    </lineage>
</organism>
<accession>A0A3M9MHH9</accession>
<comment type="similarity">
    <text evidence="2">Belongs to the GmhB family.</text>
</comment>
<proteinExistence type="inferred from homology"/>
<dbReference type="Gene3D" id="3.40.50.1000">
    <property type="entry name" value="HAD superfamily/HAD-like"/>
    <property type="match status" value="1"/>
</dbReference>
<dbReference type="InterPro" id="IPR006543">
    <property type="entry name" value="Histidinol-phos"/>
</dbReference>
<dbReference type="GO" id="GO:0046872">
    <property type="term" value="F:metal ion binding"/>
    <property type="evidence" value="ECO:0007669"/>
    <property type="project" value="UniProtKB-KW"/>
</dbReference>
<keyword evidence="4" id="KW-0479">Metal-binding</keyword>
<keyword evidence="9" id="KW-1185">Reference proteome</keyword>
<reference evidence="8 9" key="1">
    <citation type="submission" date="2018-11" db="EMBL/GenBank/DDBJ databases">
        <title>Draft genome of Simplicispira Flexivirga sp. BO-16.</title>
        <authorList>
            <person name="Im W.T."/>
        </authorList>
    </citation>
    <scope>NUCLEOTIDE SEQUENCE [LARGE SCALE GENOMIC DNA]</scope>
    <source>
        <strain evidence="8 9">BO-16</strain>
    </source>
</reference>
<name>A0A3M9MHH9_9MICO</name>
<dbReference type="NCBIfam" id="TIGR01656">
    <property type="entry name" value="Histidinol-ppas"/>
    <property type="match status" value="1"/>
</dbReference>
<dbReference type="OrthoDB" id="9781367at2"/>